<dbReference type="OrthoDB" id="2414878at2759"/>
<sequence>ELCLEDVGLAAAVAGGGVGGSTFATGGKMNETPQQQQQQLRKQEPISTQVAIAPQRTMVALSPVQAADLEGVGLRMSTFIATAD</sequence>
<name>A0A9P6KAA8_9FUNG</name>
<dbReference type="AlphaFoldDB" id="A0A9P6KAA8"/>
<protein>
    <submittedName>
        <fullName evidence="1">Uncharacterized protein</fullName>
    </submittedName>
</protein>
<evidence type="ECO:0000313" key="1">
    <source>
        <dbReference type="EMBL" id="KAF9577480.1"/>
    </source>
</evidence>
<comment type="caution">
    <text evidence="1">The sequence shown here is derived from an EMBL/GenBank/DDBJ whole genome shotgun (WGS) entry which is preliminary data.</text>
</comment>
<organism evidence="1 2">
    <name type="scientific">Lunasporangiospora selenospora</name>
    <dbReference type="NCBI Taxonomy" id="979761"/>
    <lineage>
        <taxon>Eukaryota</taxon>
        <taxon>Fungi</taxon>
        <taxon>Fungi incertae sedis</taxon>
        <taxon>Mucoromycota</taxon>
        <taxon>Mortierellomycotina</taxon>
        <taxon>Mortierellomycetes</taxon>
        <taxon>Mortierellales</taxon>
        <taxon>Mortierellaceae</taxon>
        <taxon>Lunasporangiospora</taxon>
    </lineage>
</organism>
<gene>
    <name evidence="1" type="ORF">BGW38_007280</name>
</gene>
<evidence type="ECO:0000313" key="2">
    <source>
        <dbReference type="Proteomes" id="UP000780801"/>
    </source>
</evidence>
<dbReference type="Proteomes" id="UP000780801">
    <property type="component" value="Unassembled WGS sequence"/>
</dbReference>
<proteinExistence type="predicted"/>
<dbReference type="EMBL" id="JAABOA010004775">
    <property type="protein sequence ID" value="KAF9577480.1"/>
    <property type="molecule type" value="Genomic_DNA"/>
</dbReference>
<feature type="non-terminal residue" evidence="1">
    <location>
        <position position="84"/>
    </location>
</feature>
<reference evidence="1" key="1">
    <citation type="journal article" date="2020" name="Fungal Divers.">
        <title>Resolving the Mortierellaceae phylogeny through synthesis of multi-gene phylogenetics and phylogenomics.</title>
        <authorList>
            <person name="Vandepol N."/>
            <person name="Liber J."/>
            <person name="Desiro A."/>
            <person name="Na H."/>
            <person name="Kennedy M."/>
            <person name="Barry K."/>
            <person name="Grigoriev I.V."/>
            <person name="Miller A.N."/>
            <person name="O'Donnell K."/>
            <person name="Stajich J.E."/>
            <person name="Bonito G."/>
        </authorList>
    </citation>
    <scope>NUCLEOTIDE SEQUENCE</scope>
    <source>
        <strain evidence="1">KOD1015</strain>
    </source>
</reference>
<keyword evidence="2" id="KW-1185">Reference proteome</keyword>
<feature type="non-terminal residue" evidence="1">
    <location>
        <position position="1"/>
    </location>
</feature>
<accession>A0A9P6KAA8</accession>